<evidence type="ECO:0000313" key="3">
    <source>
        <dbReference type="Proteomes" id="UP000554235"/>
    </source>
</evidence>
<accession>A0A8H4P2N4</accession>
<proteinExistence type="predicted"/>
<name>A0A8H4P2N4_9HYPO</name>
<evidence type="ECO:0000313" key="2">
    <source>
        <dbReference type="EMBL" id="KAF4460274.1"/>
    </source>
</evidence>
<dbReference type="OrthoDB" id="5056518at2759"/>
<gene>
    <name evidence="2" type="ORF">FALBO_12950</name>
</gene>
<dbReference type="Proteomes" id="UP000554235">
    <property type="component" value="Unassembled WGS sequence"/>
</dbReference>
<reference evidence="2 3" key="1">
    <citation type="submission" date="2020-01" db="EMBL/GenBank/DDBJ databases">
        <title>Identification and distribution of gene clusters putatively required for synthesis of sphingolipid metabolism inhibitors in phylogenetically diverse species of the filamentous fungus Fusarium.</title>
        <authorList>
            <person name="Kim H.-S."/>
            <person name="Busman M."/>
            <person name="Brown D.W."/>
            <person name="Divon H."/>
            <person name="Uhlig S."/>
            <person name="Proctor R.H."/>
        </authorList>
    </citation>
    <scope>NUCLEOTIDE SEQUENCE [LARGE SCALE GENOMIC DNA]</scope>
    <source>
        <strain evidence="2 3">NRRL 20459</strain>
    </source>
</reference>
<sequence length="494" mass="53833">MAPPNNLSPTRQDLMDHYIEEWSDEDAVYNENYPKDPDPKLGAHEVNLCKKKVNERDGAVRATFKGDGSVPTLFVDETSNYYLSVERLLWLDGFRGGVARAEADEKPEDEMSIVVLKLVFQRSSRDSKVTFAVTQLRFQSIKKGGKDPEVVAWGPFNRPKTWNHSTAQRRVNVKTELGGGGGGAGQNFKLGVVREDETSWEQPDSDRGISHQLTSRTKGTRHGVLWMLTQNQHHDEGITQDMRVAVLLRRPQPKEPYLVTLRLEAHTGTIGTWWSKGQHLLGLSGGDKVVWEATPKPGNKAGCYAEGVHIAHSIDLANLDALLQDPRDSTNLKSDWLNLEDRLEVPKAVATSEPEAKTEPVGGAKAVSMSSSGVGADMEMRWEQAAATTDQSTCAPPLQGSVPLVGVARVAVGVPAPVGDQALAGDSARDPEAPIGPRHEAGLFTSTSSLSGVDHHGYQRLVSLEARAAQTEARLAAQDQLIFKLQQALASRPA</sequence>
<comment type="caution">
    <text evidence="2">The sequence shown here is derived from an EMBL/GenBank/DDBJ whole genome shotgun (WGS) entry which is preliminary data.</text>
</comment>
<organism evidence="2 3">
    <name type="scientific">Fusarium albosuccineum</name>
    <dbReference type="NCBI Taxonomy" id="1237068"/>
    <lineage>
        <taxon>Eukaryota</taxon>
        <taxon>Fungi</taxon>
        <taxon>Dikarya</taxon>
        <taxon>Ascomycota</taxon>
        <taxon>Pezizomycotina</taxon>
        <taxon>Sordariomycetes</taxon>
        <taxon>Hypocreomycetidae</taxon>
        <taxon>Hypocreales</taxon>
        <taxon>Nectriaceae</taxon>
        <taxon>Fusarium</taxon>
        <taxon>Fusarium decemcellulare species complex</taxon>
    </lineage>
</organism>
<dbReference type="EMBL" id="JAADYS010001979">
    <property type="protein sequence ID" value="KAF4460274.1"/>
    <property type="molecule type" value="Genomic_DNA"/>
</dbReference>
<evidence type="ECO:0000256" key="1">
    <source>
        <dbReference type="SAM" id="MobiDB-lite"/>
    </source>
</evidence>
<dbReference type="AlphaFoldDB" id="A0A8H4P2N4"/>
<keyword evidence="3" id="KW-1185">Reference proteome</keyword>
<protein>
    <submittedName>
        <fullName evidence="2">Uncharacterized protein</fullName>
    </submittedName>
</protein>
<feature type="region of interest" description="Disordered" evidence="1">
    <location>
        <begin position="348"/>
        <end position="369"/>
    </location>
</feature>